<dbReference type="eggNOG" id="COG3148">
    <property type="taxonomic scope" value="Bacteria"/>
</dbReference>
<dbReference type="Proteomes" id="UP000186110">
    <property type="component" value="Chromosome"/>
</dbReference>
<keyword evidence="4" id="KW-0819">tRNA processing</keyword>
<dbReference type="SMART" id="SM01144">
    <property type="entry name" value="DTW"/>
    <property type="match status" value="1"/>
</dbReference>
<dbReference type="EC" id="2.5.1.25" evidence="1"/>
<protein>
    <recommendedName>
        <fullName evidence="1">tRNA-uridine aminocarboxypropyltransferase</fullName>
        <ecNumber evidence="1">2.5.1.25</ecNumber>
    </recommendedName>
</protein>
<dbReference type="InterPro" id="IPR005636">
    <property type="entry name" value="DTW"/>
</dbReference>
<evidence type="ECO:0000256" key="3">
    <source>
        <dbReference type="ARBA" id="ARBA00022691"/>
    </source>
</evidence>
<sequence>MQRPTCPHCLRPQSACICGFVTPTPPACDVLILQHPLEQHHAKNSARLLHLSLPGSRLVVGEVFDDTALQTLMPEPRYTVLLYPPTGYEGHAAPEPLDAAQLSDPHKVRLVVLDATWRKSRKMLHVSPALQRLPRLNLEEVPAPRYAIRKAHKPGQLSTLEATCAALAQLEGDAARWEPLLAAFDGFVAQQQEFMPN</sequence>
<dbReference type="GO" id="GO:0016432">
    <property type="term" value="F:tRNA-uridine aminocarboxypropyltransferase activity"/>
    <property type="evidence" value="ECO:0007669"/>
    <property type="project" value="UniProtKB-EC"/>
</dbReference>
<dbReference type="RefSeq" id="WP_029708019.1">
    <property type="nucleotide sequence ID" value="NZ_CP019239.1"/>
</dbReference>
<evidence type="ECO:0000313" key="7">
    <source>
        <dbReference type="EMBL" id="APW41210.1"/>
    </source>
</evidence>
<proteinExistence type="inferred from homology"/>
<dbReference type="KEGG" id="rsb:RS694_00725"/>
<dbReference type="PANTHER" id="PTHR21392">
    <property type="entry name" value="TRNA-URIDINE AMINOCARBOXYPROPYLTRANSFERASE 2"/>
    <property type="match status" value="1"/>
</dbReference>
<keyword evidence="2" id="KW-0808">Transferase</keyword>
<dbReference type="GO" id="GO:0008033">
    <property type="term" value="P:tRNA processing"/>
    <property type="evidence" value="ECO:0007669"/>
    <property type="project" value="UniProtKB-KW"/>
</dbReference>
<accession>A0A1P8K5B4</accession>
<evidence type="ECO:0000256" key="2">
    <source>
        <dbReference type="ARBA" id="ARBA00022679"/>
    </source>
</evidence>
<feature type="domain" description="DTW" evidence="6">
    <location>
        <begin position="2"/>
        <end position="196"/>
    </location>
</feature>
<name>A0A1P8K5B4_9BURK</name>
<evidence type="ECO:0000259" key="6">
    <source>
        <dbReference type="SMART" id="SM01144"/>
    </source>
</evidence>
<dbReference type="InterPro" id="IPR039262">
    <property type="entry name" value="DTWD2/TAPT"/>
</dbReference>
<dbReference type="Pfam" id="PF03942">
    <property type="entry name" value="DTW"/>
    <property type="match status" value="1"/>
</dbReference>
<dbReference type="PANTHER" id="PTHR21392:SF0">
    <property type="entry name" value="TRNA-URIDINE AMINOCARBOXYPROPYLTRANSFERASE 2"/>
    <property type="match status" value="1"/>
</dbReference>
<gene>
    <name evidence="7" type="ORF">RS694_00725</name>
</gene>
<evidence type="ECO:0000256" key="4">
    <source>
        <dbReference type="ARBA" id="ARBA00022694"/>
    </source>
</evidence>
<evidence type="ECO:0000256" key="1">
    <source>
        <dbReference type="ARBA" id="ARBA00012386"/>
    </source>
</evidence>
<reference evidence="7 8" key="1">
    <citation type="submission" date="2017-01" db="EMBL/GenBank/DDBJ databases">
        <authorList>
            <person name="Mah S.A."/>
            <person name="Swanson W.J."/>
            <person name="Moy G.W."/>
            <person name="Vacquier V.D."/>
        </authorList>
    </citation>
    <scope>NUCLEOTIDE SEQUENCE [LARGE SCALE GENOMIC DNA]</scope>
    <source>
        <strain evidence="7 8">DSM 22694</strain>
    </source>
</reference>
<comment type="similarity">
    <text evidence="5">Belongs to the TDD superfamily. DTWD2 family.</text>
</comment>
<dbReference type="STRING" id="1484693.RS694_00725"/>
<evidence type="ECO:0000313" key="8">
    <source>
        <dbReference type="Proteomes" id="UP000186110"/>
    </source>
</evidence>
<dbReference type="AlphaFoldDB" id="A0A1P8K5B4"/>
<keyword evidence="8" id="KW-1185">Reference proteome</keyword>
<evidence type="ECO:0000256" key="5">
    <source>
        <dbReference type="ARBA" id="ARBA00034489"/>
    </source>
</evidence>
<organism evidence="7 8">
    <name type="scientific">Rhodoferax saidenbachensis</name>
    <dbReference type="NCBI Taxonomy" id="1484693"/>
    <lineage>
        <taxon>Bacteria</taxon>
        <taxon>Pseudomonadati</taxon>
        <taxon>Pseudomonadota</taxon>
        <taxon>Betaproteobacteria</taxon>
        <taxon>Burkholderiales</taxon>
        <taxon>Comamonadaceae</taxon>
        <taxon>Rhodoferax</taxon>
    </lineage>
</organism>
<dbReference type="EMBL" id="CP019239">
    <property type="protein sequence ID" value="APW41210.1"/>
    <property type="molecule type" value="Genomic_DNA"/>
</dbReference>
<keyword evidence="3" id="KW-0949">S-adenosyl-L-methionine</keyword>